<keyword evidence="2 3" id="KW-0040">ANK repeat</keyword>
<evidence type="ECO:0000313" key="4">
    <source>
        <dbReference type="EMBL" id="PVH97018.1"/>
    </source>
</evidence>
<accession>A0A2V1DG65</accession>
<organism evidence="4 5">
    <name type="scientific">Periconia macrospinosa</name>
    <dbReference type="NCBI Taxonomy" id="97972"/>
    <lineage>
        <taxon>Eukaryota</taxon>
        <taxon>Fungi</taxon>
        <taxon>Dikarya</taxon>
        <taxon>Ascomycota</taxon>
        <taxon>Pezizomycotina</taxon>
        <taxon>Dothideomycetes</taxon>
        <taxon>Pleosporomycetidae</taxon>
        <taxon>Pleosporales</taxon>
        <taxon>Massarineae</taxon>
        <taxon>Periconiaceae</taxon>
        <taxon>Periconia</taxon>
    </lineage>
</organism>
<feature type="repeat" description="ANK" evidence="3">
    <location>
        <begin position="47"/>
        <end position="80"/>
    </location>
</feature>
<gene>
    <name evidence="4" type="ORF">DM02DRAFT_509910</name>
</gene>
<dbReference type="EMBL" id="KZ805448">
    <property type="protein sequence ID" value="PVH97018.1"/>
    <property type="molecule type" value="Genomic_DNA"/>
</dbReference>
<dbReference type="PROSITE" id="PS50088">
    <property type="entry name" value="ANK_REPEAT"/>
    <property type="match status" value="1"/>
</dbReference>
<dbReference type="STRING" id="97972.A0A2V1DG65"/>
<dbReference type="PROSITE" id="PS50297">
    <property type="entry name" value="ANK_REP_REGION"/>
    <property type="match status" value="1"/>
</dbReference>
<dbReference type="InterPro" id="IPR036770">
    <property type="entry name" value="Ankyrin_rpt-contain_sf"/>
</dbReference>
<evidence type="ECO:0000313" key="5">
    <source>
        <dbReference type="Proteomes" id="UP000244855"/>
    </source>
</evidence>
<evidence type="ECO:0000256" key="2">
    <source>
        <dbReference type="ARBA" id="ARBA00023043"/>
    </source>
</evidence>
<dbReference type="Pfam" id="PF12796">
    <property type="entry name" value="Ank_2"/>
    <property type="match status" value="1"/>
</dbReference>
<keyword evidence="1" id="KW-0677">Repeat</keyword>
<dbReference type="InterPro" id="IPR002110">
    <property type="entry name" value="Ankyrin_rpt"/>
</dbReference>
<dbReference type="PANTHER" id="PTHR24198:SF165">
    <property type="entry name" value="ANKYRIN REPEAT-CONTAINING PROTEIN-RELATED"/>
    <property type="match status" value="1"/>
</dbReference>
<dbReference type="PANTHER" id="PTHR24198">
    <property type="entry name" value="ANKYRIN REPEAT AND PROTEIN KINASE DOMAIN-CONTAINING PROTEIN"/>
    <property type="match status" value="1"/>
</dbReference>
<protein>
    <submittedName>
        <fullName evidence="4">Ankyrin</fullName>
    </submittedName>
</protein>
<dbReference type="Proteomes" id="UP000244855">
    <property type="component" value="Unassembled WGS sequence"/>
</dbReference>
<evidence type="ECO:0000256" key="3">
    <source>
        <dbReference type="PROSITE-ProRule" id="PRU00023"/>
    </source>
</evidence>
<feature type="non-terminal residue" evidence="4">
    <location>
        <position position="1"/>
    </location>
</feature>
<sequence>LLAHPAIDINALDKFWFTPLSFTIYWGMTEATDMLLGSPHFDAGSANGWTPLHLAVTSGNDELVLWLINQPQVKINLCDKHGRQAVAFAAAFGSKAILQAFLTRDPTQITHKDFFGNGLLHMASFGSNRENFSLLFS</sequence>
<evidence type="ECO:0000256" key="1">
    <source>
        <dbReference type="ARBA" id="ARBA00022737"/>
    </source>
</evidence>
<dbReference type="OrthoDB" id="341259at2759"/>
<dbReference type="Gene3D" id="1.25.40.20">
    <property type="entry name" value="Ankyrin repeat-containing domain"/>
    <property type="match status" value="1"/>
</dbReference>
<dbReference type="SMART" id="SM00248">
    <property type="entry name" value="ANK"/>
    <property type="match status" value="2"/>
</dbReference>
<name>A0A2V1DG65_9PLEO</name>
<dbReference type="AlphaFoldDB" id="A0A2V1DG65"/>
<dbReference type="SUPFAM" id="SSF48403">
    <property type="entry name" value="Ankyrin repeat"/>
    <property type="match status" value="1"/>
</dbReference>
<proteinExistence type="predicted"/>
<feature type="non-terminal residue" evidence="4">
    <location>
        <position position="137"/>
    </location>
</feature>
<reference evidence="4 5" key="1">
    <citation type="journal article" date="2018" name="Sci. Rep.">
        <title>Comparative genomics provides insights into the lifestyle and reveals functional heterogeneity of dark septate endophytic fungi.</title>
        <authorList>
            <person name="Knapp D.G."/>
            <person name="Nemeth J.B."/>
            <person name="Barry K."/>
            <person name="Hainaut M."/>
            <person name="Henrissat B."/>
            <person name="Johnson J."/>
            <person name="Kuo A."/>
            <person name="Lim J.H.P."/>
            <person name="Lipzen A."/>
            <person name="Nolan M."/>
            <person name="Ohm R.A."/>
            <person name="Tamas L."/>
            <person name="Grigoriev I.V."/>
            <person name="Spatafora J.W."/>
            <person name="Nagy L.G."/>
            <person name="Kovacs G.M."/>
        </authorList>
    </citation>
    <scope>NUCLEOTIDE SEQUENCE [LARGE SCALE GENOMIC DNA]</scope>
    <source>
        <strain evidence="4 5">DSE2036</strain>
    </source>
</reference>
<keyword evidence="5" id="KW-1185">Reference proteome</keyword>